<gene>
    <name evidence="10" type="ORF">QCA50_011086</name>
</gene>
<feature type="compositionally biased region" description="Polar residues" evidence="6">
    <location>
        <begin position="930"/>
        <end position="939"/>
    </location>
</feature>
<feature type="region of interest" description="Disordered" evidence="6">
    <location>
        <begin position="94"/>
        <end position="126"/>
    </location>
</feature>
<reference evidence="10 11" key="1">
    <citation type="submission" date="2022-09" db="EMBL/GenBank/DDBJ databases">
        <authorList>
            <person name="Palmer J.M."/>
        </authorList>
    </citation>
    <scope>NUCLEOTIDE SEQUENCE [LARGE SCALE GENOMIC DNA]</scope>
    <source>
        <strain evidence="10 11">DSM 7382</strain>
    </source>
</reference>
<dbReference type="InterPro" id="IPR005467">
    <property type="entry name" value="His_kinase_dom"/>
</dbReference>
<dbReference type="PROSITE" id="PS50110">
    <property type="entry name" value="RESPONSE_REGULATORY"/>
    <property type="match status" value="1"/>
</dbReference>
<evidence type="ECO:0000313" key="10">
    <source>
        <dbReference type="EMBL" id="KAK7685740.1"/>
    </source>
</evidence>
<dbReference type="CDD" id="cd17546">
    <property type="entry name" value="REC_hyHK_CKI1_RcsC-like"/>
    <property type="match status" value="1"/>
</dbReference>
<keyword evidence="7" id="KW-0812">Transmembrane</keyword>
<dbReference type="GO" id="GO:0005886">
    <property type="term" value="C:plasma membrane"/>
    <property type="evidence" value="ECO:0007669"/>
    <property type="project" value="TreeGrafter"/>
</dbReference>
<comment type="catalytic activity">
    <reaction evidence="1">
        <text>ATP + protein L-histidine = ADP + protein N-phospho-L-histidine.</text>
        <dbReference type="EC" id="2.7.13.3"/>
    </reaction>
</comment>
<feature type="compositionally biased region" description="Polar residues" evidence="6">
    <location>
        <begin position="1"/>
        <end position="18"/>
    </location>
</feature>
<evidence type="ECO:0000256" key="5">
    <source>
        <dbReference type="PROSITE-ProRule" id="PRU00169"/>
    </source>
</evidence>
<feature type="compositionally biased region" description="Polar residues" evidence="6">
    <location>
        <begin position="97"/>
        <end position="119"/>
    </location>
</feature>
<feature type="modified residue" description="4-aspartylphosphate" evidence="5">
    <location>
        <position position="1064"/>
    </location>
</feature>
<feature type="transmembrane region" description="Helical" evidence="7">
    <location>
        <begin position="256"/>
        <end position="275"/>
    </location>
</feature>
<evidence type="ECO:0000256" key="3">
    <source>
        <dbReference type="ARBA" id="ARBA00022679"/>
    </source>
</evidence>
<keyword evidence="7" id="KW-0472">Membrane</keyword>
<evidence type="ECO:0000256" key="4">
    <source>
        <dbReference type="ARBA" id="ARBA00022777"/>
    </source>
</evidence>
<feature type="region of interest" description="Disordered" evidence="6">
    <location>
        <begin position="145"/>
        <end position="174"/>
    </location>
</feature>
<feature type="region of interest" description="Disordered" evidence="6">
    <location>
        <begin position="1"/>
        <end position="77"/>
    </location>
</feature>
<keyword evidence="11" id="KW-1185">Reference proteome</keyword>
<evidence type="ECO:0000256" key="6">
    <source>
        <dbReference type="SAM" id="MobiDB-lite"/>
    </source>
</evidence>
<dbReference type="Gene3D" id="3.40.50.2300">
    <property type="match status" value="1"/>
</dbReference>
<feature type="region of interest" description="Disordered" evidence="6">
    <location>
        <begin position="666"/>
        <end position="692"/>
    </location>
</feature>
<evidence type="ECO:0000256" key="2">
    <source>
        <dbReference type="ARBA" id="ARBA00012438"/>
    </source>
</evidence>
<feature type="domain" description="Histidine kinase" evidence="8">
    <location>
        <begin position="474"/>
        <end position="796"/>
    </location>
</feature>
<dbReference type="SUPFAM" id="SSF55874">
    <property type="entry name" value="ATPase domain of HSP90 chaperone/DNA topoisomerase II/histidine kinase"/>
    <property type="match status" value="1"/>
</dbReference>
<feature type="compositionally biased region" description="Basic and acidic residues" evidence="6">
    <location>
        <begin position="145"/>
        <end position="159"/>
    </location>
</feature>
<dbReference type="InterPro" id="IPR036890">
    <property type="entry name" value="HATPase_C_sf"/>
</dbReference>
<dbReference type="SMART" id="SM00387">
    <property type="entry name" value="HATPase_c"/>
    <property type="match status" value="1"/>
</dbReference>
<dbReference type="InterPro" id="IPR004358">
    <property type="entry name" value="Sig_transdc_His_kin-like_C"/>
</dbReference>
<feature type="transmembrane region" description="Helical" evidence="7">
    <location>
        <begin position="347"/>
        <end position="365"/>
    </location>
</feature>
<dbReference type="Proteomes" id="UP001385951">
    <property type="component" value="Unassembled WGS sequence"/>
</dbReference>
<evidence type="ECO:0000313" key="11">
    <source>
        <dbReference type="Proteomes" id="UP001385951"/>
    </source>
</evidence>
<feature type="compositionally biased region" description="Polar residues" evidence="6">
    <location>
        <begin position="682"/>
        <end position="692"/>
    </location>
</feature>
<name>A0AAW0FX12_9APHY</name>
<keyword evidence="7" id="KW-1133">Transmembrane helix</keyword>
<feature type="transmembrane region" description="Helical" evidence="7">
    <location>
        <begin position="287"/>
        <end position="306"/>
    </location>
</feature>
<dbReference type="InterPro" id="IPR011006">
    <property type="entry name" value="CheY-like_superfamily"/>
</dbReference>
<evidence type="ECO:0000259" key="9">
    <source>
        <dbReference type="PROSITE" id="PS50110"/>
    </source>
</evidence>
<keyword evidence="4" id="KW-0418">Kinase</keyword>
<dbReference type="PROSITE" id="PS50109">
    <property type="entry name" value="HIS_KIN"/>
    <property type="match status" value="1"/>
</dbReference>
<feature type="compositionally biased region" description="Polar residues" evidence="6">
    <location>
        <begin position="850"/>
        <end position="872"/>
    </location>
</feature>
<dbReference type="EMBL" id="JASBNA010000019">
    <property type="protein sequence ID" value="KAK7685740.1"/>
    <property type="molecule type" value="Genomic_DNA"/>
</dbReference>
<sequence length="1152" mass="128179">MPFRSRTSLASGTGSSIRPSFAEKRRYSSADDEMLSDSEKQYSNARSPLRQEALTMTELPTPVSASSSKGRPKKNTRIREGLRIYWARFRRRLGSGTAPSTSSAMDDSAGESSGPSSRTAPVAVIPDDADDSVDAVVVDREWSDEIKSSSVTHSEHGGSPDKSGGSHPVGGTNTDRDSFVQHDGFWPWIYLRWRLYPSVYRFFNTRFMDDDSERHYRRENWFLRKNIAIWSAIFYIVNWALAVAFIPRPVVAADQAFYYAVAPVLSFPVFFMILWDWPRDHPIFYQIWVGLSTWQWGLYNLIFIYLCGHYDQEHSRFTCGGKDFLTLFYYTSALQTIAIFGLKLQRFPAMVGAICFLGLTCGLIVPLRTSFIRNVVNFLFFQGFLLYIHYMRENAERKLYSLREQLKIQHRATQRAQVNERKAADSKRRLTSCVPFTTHFIDWYSCHVRLAMSSMMSIPPLLIDQCRKDTDMIWISLQVRVPLNTALLAVQNMEASGVIAKTQEIEFKALEGSLSMMSKVLNDVLDFNRMDSGRFESVLKPYTFHQVLRSLFIPLQLATDARGLEFVKDLDHNIDDIARLALYESLGLSEEVIEERMKEKREEDAIVVGDETRFRQIITNLASNACKFTPTGGKLVIRTKLVLPHLPCPHESQDSTAVADNPAKDVETIPASDDPDHVAKPDSTTSPVCQNQHQPLSRNHLIQHDRLHSKSTPLEWIVVRMEISDTGCGIRSKDMKMSKLFSAFNQTEQGRQQGGKGTGLGLALVRQIVKLSGGRLGLKSKVDEGSTFWVELPLGVGTKAQPGMNMNPNPRTREPDVSRHPRSSSRTNEHPSGSGKDGSRQSPSRPPSAHRNNGTSDANGNQGPASRSSSALHSIMEQGGLVEISTKRGESAVPTRTLGDSSTGTDPNHAPAKERPSPSPAPSLAERRAGTSSDNSSDTVKPPHHLKLPKPQRFSLDDPILDVSPSDSAGTSSPPQSQSSTPSFEPGLRVLVVDDDPLTRKLMSRMLTRLGCRVYTAENGGIALEMILGTWTNRPTPSSEDTGCGGLSTLDPTEEYKFSVIFLDNQMPVCSGLEAVAKLRNMGRRDFVVGVTGNALLTDQQEYLDAGVDHVLTKPVYEKSLKGMLSIADDRRKRGSPGSERPEPLMSSSPTS</sequence>
<dbReference type="InterPro" id="IPR003594">
    <property type="entry name" value="HATPase_dom"/>
</dbReference>
<dbReference type="EC" id="2.7.13.3" evidence="2"/>
<feature type="region of interest" description="Disordered" evidence="6">
    <location>
        <begin position="797"/>
        <end position="988"/>
    </location>
</feature>
<dbReference type="AlphaFoldDB" id="A0AAW0FX12"/>
<feature type="transmembrane region" description="Helical" evidence="7">
    <location>
        <begin position="326"/>
        <end position="342"/>
    </location>
</feature>
<feature type="region of interest" description="Disordered" evidence="6">
    <location>
        <begin position="1127"/>
        <end position="1152"/>
    </location>
</feature>
<dbReference type="GO" id="GO:0009927">
    <property type="term" value="F:histidine phosphotransfer kinase activity"/>
    <property type="evidence" value="ECO:0007669"/>
    <property type="project" value="TreeGrafter"/>
</dbReference>
<dbReference type="SMART" id="SM00448">
    <property type="entry name" value="REC"/>
    <property type="match status" value="1"/>
</dbReference>
<comment type="caution">
    <text evidence="10">The sequence shown here is derived from an EMBL/GenBank/DDBJ whole genome shotgun (WGS) entry which is preliminary data.</text>
</comment>
<dbReference type="SUPFAM" id="SSF52172">
    <property type="entry name" value="CheY-like"/>
    <property type="match status" value="1"/>
</dbReference>
<feature type="compositionally biased region" description="Low complexity" evidence="6">
    <location>
        <begin position="971"/>
        <end position="983"/>
    </location>
</feature>
<dbReference type="InterPro" id="IPR001789">
    <property type="entry name" value="Sig_transdc_resp-reg_receiver"/>
</dbReference>
<dbReference type="Gene3D" id="3.30.565.10">
    <property type="entry name" value="Histidine kinase-like ATPase, C-terminal domain"/>
    <property type="match status" value="1"/>
</dbReference>
<accession>A0AAW0FX12</accession>
<protein>
    <recommendedName>
        <fullName evidence="2">histidine kinase</fullName>
        <ecNumber evidence="2">2.7.13.3</ecNumber>
    </recommendedName>
</protein>
<keyword evidence="5" id="KW-0597">Phosphoprotein</keyword>
<organism evidence="10 11">
    <name type="scientific">Cerrena zonata</name>
    <dbReference type="NCBI Taxonomy" id="2478898"/>
    <lineage>
        <taxon>Eukaryota</taxon>
        <taxon>Fungi</taxon>
        <taxon>Dikarya</taxon>
        <taxon>Basidiomycota</taxon>
        <taxon>Agaricomycotina</taxon>
        <taxon>Agaricomycetes</taxon>
        <taxon>Polyporales</taxon>
        <taxon>Cerrenaceae</taxon>
        <taxon>Cerrena</taxon>
    </lineage>
</organism>
<keyword evidence="3" id="KW-0808">Transferase</keyword>
<feature type="transmembrane region" description="Helical" evidence="7">
    <location>
        <begin position="227"/>
        <end position="250"/>
    </location>
</feature>
<dbReference type="Pfam" id="PF02518">
    <property type="entry name" value="HATPase_c"/>
    <property type="match status" value="1"/>
</dbReference>
<evidence type="ECO:0000256" key="7">
    <source>
        <dbReference type="SAM" id="Phobius"/>
    </source>
</evidence>
<dbReference type="PANTHER" id="PTHR43047">
    <property type="entry name" value="TWO-COMPONENT HISTIDINE PROTEIN KINASE"/>
    <property type="match status" value="1"/>
</dbReference>
<evidence type="ECO:0000256" key="1">
    <source>
        <dbReference type="ARBA" id="ARBA00000085"/>
    </source>
</evidence>
<dbReference type="GO" id="GO:0000155">
    <property type="term" value="F:phosphorelay sensor kinase activity"/>
    <property type="evidence" value="ECO:0007669"/>
    <property type="project" value="TreeGrafter"/>
</dbReference>
<dbReference type="PRINTS" id="PR00344">
    <property type="entry name" value="BCTRLSENSOR"/>
</dbReference>
<dbReference type="Pfam" id="PF00072">
    <property type="entry name" value="Response_reg"/>
    <property type="match status" value="1"/>
</dbReference>
<dbReference type="PANTHER" id="PTHR43047:SF66">
    <property type="entry name" value="HISKA"/>
    <property type="match status" value="1"/>
</dbReference>
<evidence type="ECO:0000259" key="8">
    <source>
        <dbReference type="PROSITE" id="PS50109"/>
    </source>
</evidence>
<feature type="domain" description="Response regulatory" evidence="9">
    <location>
        <begin position="989"/>
        <end position="1129"/>
    </location>
</feature>
<proteinExistence type="predicted"/>